<protein>
    <submittedName>
        <fullName evidence="2">Apolipoprotein R-like</fullName>
    </submittedName>
</protein>
<accession>A0AC55DQW0</accession>
<organism evidence="1 2">
    <name type="scientific">Echinops telfairi</name>
    <name type="common">Lesser hedgehog tenrec</name>
    <dbReference type="NCBI Taxonomy" id="9371"/>
    <lineage>
        <taxon>Eukaryota</taxon>
        <taxon>Metazoa</taxon>
        <taxon>Chordata</taxon>
        <taxon>Craniata</taxon>
        <taxon>Vertebrata</taxon>
        <taxon>Euteleostomi</taxon>
        <taxon>Mammalia</taxon>
        <taxon>Eutheria</taxon>
        <taxon>Afrotheria</taxon>
        <taxon>Tenrecidae</taxon>
        <taxon>Tenrecinae</taxon>
        <taxon>Echinops</taxon>
    </lineage>
</organism>
<keyword evidence="1" id="KW-1185">Reference proteome</keyword>
<gene>
    <name evidence="2" type="primary">LOC123522589</name>
</gene>
<name>A0AC55DQW0_ECHTE</name>
<evidence type="ECO:0000313" key="1">
    <source>
        <dbReference type="Proteomes" id="UP000694863"/>
    </source>
</evidence>
<dbReference type="RefSeq" id="XP_045154126.1">
    <property type="nucleotide sequence ID" value="XM_045298191.1"/>
</dbReference>
<evidence type="ECO:0000313" key="2">
    <source>
        <dbReference type="RefSeq" id="XP_045154126.1"/>
    </source>
</evidence>
<reference evidence="2" key="1">
    <citation type="submission" date="2025-08" db="UniProtKB">
        <authorList>
            <consortium name="RefSeq"/>
        </authorList>
    </citation>
    <scope>IDENTIFICATION</scope>
</reference>
<dbReference type="Proteomes" id="UP000694863">
    <property type="component" value="Unplaced"/>
</dbReference>
<sequence length="237" mass="25246">MRAVPLSSPQALLGILALLLCPLGPHGCSLPPRIKHGHHKDVSQLLSFTTEVQYECEEGYILVGEAKISCLFSGWSSPAPQCKALCPKPEIPNGKLFVEKAQYVSPETAIIQCDPGYRVVGSPTISCSDNKSWSPKVPKCEKDPSSGVQSPKEPEPLETTPSSHPAPGCLLRKPALHPSARPHPSGDRSPARPPAALIQPESNLSGRCSRGQLLLPTDSLIAAEARSPGQSPRPRAP</sequence>
<proteinExistence type="predicted"/>